<dbReference type="EMBL" id="KL197709">
    <property type="protein sequence ID" value="KDQ64144.1"/>
    <property type="molecule type" value="Genomic_DNA"/>
</dbReference>
<dbReference type="Proteomes" id="UP000027265">
    <property type="component" value="Unassembled WGS sequence"/>
</dbReference>
<dbReference type="InterPro" id="IPR032675">
    <property type="entry name" value="LRR_dom_sf"/>
</dbReference>
<proteinExistence type="predicted"/>
<name>A0A067QB03_9AGAM</name>
<dbReference type="SUPFAM" id="SSF52047">
    <property type="entry name" value="RNI-like"/>
    <property type="match status" value="1"/>
</dbReference>
<evidence type="ECO:0000313" key="1">
    <source>
        <dbReference type="EMBL" id="KDQ64144.1"/>
    </source>
</evidence>
<dbReference type="InParanoid" id="A0A067QB03"/>
<organism evidence="1 2">
    <name type="scientific">Jaapia argillacea MUCL 33604</name>
    <dbReference type="NCBI Taxonomy" id="933084"/>
    <lineage>
        <taxon>Eukaryota</taxon>
        <taxon>Fungi</taxon>
        <taxon>Dikarya</taxon>
        <taxon>Basidiomycota</taxon>
        <taxon>Agaricomycotina</taxon>
        <taxon>Agaricomycetes</taxon>
        <taxon>Agaricomycetidae</taxon>
        <taxon>Jaapiales</taxon>
        <taxon>Jaapiaceae</taxon>
        <taxon>Jaapia</taxon>
    </lineage>
</organism>
<dbReference type="HOGENOM" id="CLU_615489_0_0_1"/>
<accession>A0A067QB03</accession>
<reference evidence="2" key="1">
    <citation type="journal article" date="2014" name="Proc. Natl. Acad. Sci. U.S.A.">
        <title>Extensive sampling of basidiomycete genomes demonstrates inadequacy of the white-rot/brown-rot paradigm for wood decay fungi.</title>
        <authorList>
            <person name="Riley R."/>
            <person name="Salamov A.A."/>
            <person name="Brown D.W."/>
            <person name="Nagy L.G."/>
            <person name="Floudas D."/>
            <person name="Held B.W."/>
            <person name="Levasseur A."/>
            <person name="Lombard V."/>
            <person name="Morin E."/>
            <person name="Otillar R."/>
            <person name="Lindquist E.A."/>
            <person name="Sun H."/>
            <person name="LaButti K.M."/>
            <person name="Schmutz J."/>
            <person name="Jabbour D."/>
            <person name="Luo H."/>
            <person name="Baker S.E."/>
            <person name="Pisabarro A.G."/>
            <person name="Walton J.D."/>
            <person name="Blanchette R.A."/>
            <person name="Henrissat B."/>
            <person name="Martin F."/>
            <person name="Cullen D."/>
            <person name="Hibbett D.S."/>
            <person name="Grigoriev I.V."/>
        </authorList>
    </citation>
    <scope>NUCLEOTIDE SEQUENCE [LARGE SCALE GENOMIC DNA]</scope>
    <source>
        <strain evidence="2">MUCL 33604</strain>
    </source>
</reference>
<gene>
    <name evidence="1" type="ORF">JAAARDRAFT_187513</name>
</gene>
<sequence length="404" mass="45404">MVLVCKAWYACGREFLYRNPIIPSPNHIHLFTRTVTKEPTLAKRVLSIVILRVPLFSPPNRIHSAVGFLRPSTTRQRIAQAVNVCANIQSLGLGCMEVLGARPTLATCLPEIPTFTRIRQLWICAASSGKPLTTTYILPPGIFPILEELVLEYFTLDYLLSWPSLPRLRSLRLSRCHLLKTGCLIPPSLRSLRSIELVTTTTTHPSAEDHVQALYRYKNILESLAITVSSRSAFRYPKLDLSRFIKLKHIVLDSRAFSSSLSGEHPCLIADRLPCSLLTIAIVDILGTAGVIKGVKPRYDHSSSYIRDSLVQNLGQLGSLPSLQTLYIEGRVQEWKATLPLLSALSTPRAIETNFLLFDDFPRPYSDYSQLRTYRARHLPWPWPLLLGTLCIAEEVVAPLLFVQ</sequence>
<dbReference type="Gene3D" id="3.80.10.10">
    <property type="entry name" value="Ribonuclease Inhibitor"/>
    <property type="match status" value="1"/>
</dbReference>
<protein>
    <recommendedName>
        <fullName evidence="3">F-box domain-containing protein</fullName>
    </recommendedName>
</protein>
<evidence type="ECO:0008006" key="3">
    <source>
        <dbReference type="Google" id="ProtNLM"/>
    </source>
</evidence>
<evidence type="ECO:0000313" key="2">
    <source>
        <dbReference type="Proteomes" id="UP000027265"/>
    </source>
</evidence>
<keyword evidence="2" id="KW-1185">Reference proteome</keyword>
<dbReference type="AlphaFoldDB" id="A0A067QB03"/>